<evidence type="ECO:0000313" key="3">
    <source>
        <dbReference type="Proteomes" id="UP001418222"/>
    </source>
</evidence>
<dbReference type="Pfam" id="PF12776">
    <property type="entry name" value="Myb_DNA-bind_3"/>
    <property type="match status" value="1"/>
</dbReference>
<dbReference type="AlphaFoldDB" id="A0AAP0BRR0"/>
<dbReference type="EMBL" id="JBBWWQ010000004">
    <property type="protein sequence ID" value="KAK8948794.1"/>
    <property type="molecule type" value="Genomic_DNA"/>
</dbReference>
<evidence type="ECO:0000313" key="2">
    <source>
        <dbReference type="EMBL" id="KAK8948794.1"/>
    </source>
</evidence>
<dbReference type="PANTHER" id="PTHR31704">
    <property type="entry name" value="MYB/SANT-LIKE DNA-BINDING DOMAIN PROTEIN-RELATED"/>
    <property type="match status" value="1"/>
</dbReference>
<comment type="caution">
    <text evidence="2">The sequence shown here is derived from an EMBL/GenBank/DDBJ whole genome shotgun (WGS) entry which is preliminary data.</text>
</comment>
<proteinExistence type="predicted"/>
<protein>
    <recommendedName>
        <fullName evidence="1">Myb/SANT-like domain-containing protein</fullName>
    </recommendedName>
</protein>
<dbReference type="Proteomes" id="UP001418222">
    <property type="component" value="Unassembled WGS sequence"/>
</dbReference>
<sequence>MGKKRDGVSTTWDSDEVMIFCDLCLKEIELGNRRTTHFSKDGWKNVIVKFQECTGKLCNRAQMKSKWEELRKDWKLWSELKCEETDLVWNSSKKTIDASDKWWDEKLKVLPGAEKFRDAGISPKLEEKLYMMFGHVVATGYYAWSPNSGILPPKSVGKRTRFNVAAAANYVIEDLSTSVGMSDNIRCNIPANEKQGNKRMKLSNKKDVESERAVMSNLNELEGSNHFGSRFLVESSTTSRSFSISEAIKELKRHPEIRDDYQLFDFGTMFMMEEANRETFMCLPDGLKVRWLKTRYTSVLK</sequence>
<reference evidence="2 3" key="1">
    <citation type="journal article" date="2022" name="Nat. Plants">
        <title>Genomes of leafy and leafless Platanthera orchids illuminate the evolution of mycoheterotrophy.</title>
        <authorList>
            <person name="Li M.H."/>
            <person name="Liu K.W."/>
            <person name="Li Z."/>
            <person name="Lu H.C."/>
            <person name="Ye Q.L."/>
            <person name="Zhang D."/>
            <person name="Wang J.Y."/>
            <person name="Li Y.F."/>
            <person name="Zhong Z.M."/>
            <person name="Liu X."/>
            <person name="Yu X."/>
            <person name="Liu D.K."/>
            <person name="Tu X.D."/>
            <person name="Liu B."/>
            <person name="Hao Y."/>
            <person name="Liao X.Y."/>
            <person name="Jiang Y.T."/>
            <person name="Sun W.H."/>
            <person name="Chen J."/>
            <person name="Chen Y.Q."/>
            <person name="Ai Y."/>
            <person name="Zhai J.W."/>
            <person name="Wu S.S."/>
            <person name="Zhou Z."/>
            <person name="Hsiao Y.Y."/>
            <person name="Wu W.L."/>
            <person name="Chen Y.Y."/>
            <person name="Lin Y.F."/>
            <person name="Hsu J.L."/>
            <person name="Li C.Y."/>
            <person name="Wang Z.W."/>
            <person name="Zhao X."/>
            <person name="Zhong W.Y."/>
            <person name="Ma X.K."/>
            <person name="Ma L."/>
            <person name="Huang J."/>
            <person name="Chen G.Z."/>
            <person name="Huang M.Z."/>
            <person name="Huang L."/>
            <person name="Peng D.H."/>
            <person name="Luo Y.B."/>
            <person name="Zou S.Q."/>
            <person name="Chen S.P."/>
            <person name="Lan S."/>
            <person name="Tsai W.C."/>
            <person name="Van de Peer Y."/>
            <person name="Liu Z.J."/>
        </authorList>
    </citation>
    <scope>NUCLEOTIDE SEQUENCE [LARGE SCALE GENOMIC DNA]</scope>
    <source>
        <strain evidence="2">Lor287</strain>
    </source>
</reference>
<evidence type="ECO:0000259" key="1">
    <source>
        <dbReference type="Pfam" id="PF12776"/>
    </source>
</evidence>
<gene>
    <name evidence="2" type="ORF">KSP39_PZI006231</name>
</gene>
<organism evidence="2 3">
    <name type="scientific">Platanthera zijinensis</name>
    <dbReference type="NCBI Taxonomy" id="2320716"/>
    <lineage>
        <taxon>Eukaryota</taxon>
        <taxon>Viridiplantae</taxon>
        <taxon>Streptophyta</taxon>
        <taxon>Embryophyta</taxon>
        <taxon>Tracheophyta</taxon>
        <taxon>Spermatophyta</taxon>
        <taxon>Magnoliopsida</taxon>
        <taxon>Liliopsida</taxon>
        <taxon>Asparagales</taxon>
        <taxon>Orchidaceae</taxon>
        <taxon>Orchidoideae</taxon>
        <taxon>Orchideae</taxon>
        <taxon>Orchidinae</taxon>
        <taxon>Platanthera</taxon>
    </lineage>
</organism>
<keyword evidence="3" id="KW-1185">Reference proteome</keyword>
<dbReference type="PANTHER" id="PTHR31704:SF37">
    <property type="entry name" value="HEAT SHOCK PROTEIN"/>
    <property type="match status" value="1"/>
</dbReference>
<name>A0AAP0BRR0_9ASPA</name>
<dbReference type="InterPro" id="IPR024752">
    <property type="entry name" value="Myb/SANT-like_dom"/>
</dbReference>
<accession>A0AAP0BRR0</accession>
<feature type="domain" description="Myb/SANT-like" evidence="1">
    <location>
        <begin position="11"/>
        <end position="105"/>
    </location>
</feature>